<dbReference type="Pfam" id="PF02470">
    <property type="entry name" value="MlaD"/>
    <property type="match status" value="1"/>
</dbReference>
<protein>
    <recommendedName>
        <fullName evidence="2">Mce/MlaD domain-containing protein</fullName>
    </recommendedName>
</protein>
<feature type="transmembrane region" description="Helical" evidence="1">
    <location>
        <begin position="29"/>
        <end position="48"/>
    </location>
</feature>
<dbReference type="GO" id="GO:0005576">
    <property type="term" value="C:extracellular region"/>
    <property type="evidence" value="ECO:0007669"/>
    <property type="project" value="TreeGrafter"/>
</dbReference>
<keyword evidence="1" id="KW-0472">Membrane</keyword>
<reference evidence="3" key="1">
    <citation type="submission" date="2022-12" db="EMBL/GenBank/DDBJ databases">
        <title>Paraconexibacter alkalitolerans sp. nov. and Baekduia alba sp. nov., isolated from soil and emended description of the genera Paraconexibacter (Chun et al., 2020) and Baekduia (An et al., 2020).</title>
        <authorList>
            <person name="Vieira S."/>
            <person name="Huber K.J."/>
            <person name="Geppert A."/>
            <person name="Wolf J."/>
            <person name="Neumann-Schaal M."/>
            <person name="Muesken M."/>
            <person name="Overmann J."/>
        </authorList>
    </citation>
    <scope>NUCLEOTIDE SEQUENCE</scope>
    <source>
        <strain evidence="3">AEG42_29</strain>
    </source>
</reference>
<feature type="domain" description="Mce/MlaD" evidence="2">
    <location>
        <begin position="58"/>
        <end position="134"/>
    </location>
</feature>
<dbReference type="AlphaFoldDB" id="A0AAU7APF8"/>
<name>A0AAU7APF8_9ACTN</name>
<dbReference type="RefSeq" id="WP_354700082.1">
    <property type="nucleotide sequence ID" value="NZ_CP114014.1"/>
</dbReference>
<evidence type="ECO:0000256" key="1">
    <source>
        <dbReference type="SAM" id="Phobius"/>
    </source>
</evidence>
<keyword evidence="1" id="KW-1133">Transmembrane helix</keyword>
<dbReference type="InterPro" id="IPR052336">
    <property type="entry name" value="MlaD_Phospholipid_Transporter"/>
</dbReference>
<keyword evidence="1" id="KW-0812">Transmembrane</keyword>
<evidence type="ECO:0000313" key="3">
    <source>
        <dbReference type="EMBL" id="XAY03526.1"/>
    </source>
</evidence>
<sequence length="439" mass="46919">MTDIEDRFTRRRVSRERLKLEAKRSAKPSLVVVAGMLVAVAATAFIVMNVSRISLTKSYTVKFAVDDATAVVGGGVDEVRYRGIPAGKIQSVEMVDGQPVVTAKIQAKYGKIYRDARAELRPNTALLDMYLNITDRGTAAAGQAQNGPPIAAGNTRTGVKVSDVLQVFHGDTRVRLRTLLDQLGNGLDGRGLRLRQAFVELVPLLQSAAQLTDQISTRAPQTKRLVHNVGVLTKELGLRDTQLRTLLGEGSATLQTLQANQGALDATLRQLPGTVSAVQTSFAAVHGVIGDVDQAVDDLQPVAKKLPDSLATVRRLTTTAGPAVRALRTPVQKLVPLSDALVPLSRDLDTAVSRLRPQTGTINHVVKTADGCHTGINGFFQWDASMAKYGDVRGPSPRGNVVASVGSTGILNDPWEYNPDACVPGRPIAGRPARPEDGK</sequence>
<gene>
    <name evidence="3" type="ORF">DSM112329_00345</name>
</gene>
<accession>A0AAU7APF8</accession>
<dbReference type="PANTHER" id="PTHR33371:SF16">
    <property type="entry name" value="MCE-FAMILY PROTEIN MCE3F"/>
    <property type="match status" value="1"/>
</dbReference>
<dbReference type="PANTHER" id="PTHR33371">
    <property type="entry name" value="INTERMEMBRANE PHOSPHOLIPID TRANSPORT SYSTEM BINDING PROTEIN MLAD-RELATED"/>
    <property type="match status" value="1"/>
</dbReference>
<dbReference type="InterPro" id="IPR003399">
    <property type="entry name" value="Mce/MlaD"/>
</dbReference>
<proteinExistence type="predicted"/>
<dbReference type="EMBL" id="CP114014">
    <property type="protein sequence ID" value="XAY03526.1"/>
    <property type="molecule type" value="Genomic_DNA"/>
</dbReference>
<dbReference type="KEGG" id="parq:DSM112329_00345"/>
<organism evidence="3">
    <name type="scientific">Paraconexibacter sp. AEG42_29</name>
    <dbReference type="NCBI Taxonomy" id="2997339"/>
    <lineage>
        <taxon>Bacteria</taxon>
        <taxon>Bacillati</taxon>
        <taxon>Actinomycetota</taxon>
        <taxon>Thermoleophilia</taxon>
        <taxon>Solirubrobacterales</taxon>
        <taxon>Paraconexibacteraceae</taxon>
        <taxon>Paraconexibacter</taxon>
    </lineage>
</organism>
<evidence type="ECO:0000259" key="2">
    <source>
        <dbReference type="Pfam" id="PF02470"/>
    </source>
</evidence>